<dbReference type="Proteomes" id="UP000887566">
    <property type="component" value="Unplaced"/>
</dbReference>
<dbReference type="PANTHER" id="PTHR13817:SF151">
    <property type="entry name" value="TITIN"/>
    <property type="match status" value="1"/>
</dbReference>
<reference evidence="5" key="1">
    <citation type="submission" date="2022-11" db="UniProtKB">
        <authorList>
            <consortium name="WormBaseParasite"/>
        </authorList>
    </citation>
    <scope>IDENTIFICATION</scope>
</reference>
<feature type="domain" description="Fibronectin type-III" evidence="3">
    <location>
        <begin position="1"/>
        <end position="98"/>
    </location>
</feature>
<dbReference type="InterPro" id="IPR013783">
    <property type="entry name" value="Ig-like_fold"/>
</dbReference>
<dbReference type="PANTHER" id="PTHR13817">
    <property type="entry name" value="TITIN"/>
    <property type="match status" value="1"/>
</dbReference>
<dbReference type="SUPFAM" id="SSF49265">
    <property type="entry name" value="Fibronectin type III"/>
    <property type="match status" value="1"/>
</dbReference>
<dbReference type="PROSITE" id="PS50853">
    <property type="entry name" value="FN3"/>
    <property type="match status" value="1"/>
</dbReference>
<evidence type="ECO:0000313" key="4">
    <source>
        <dbReference type="Proteomes" id="UP000887566"/>
    </source>
</evidence>
<keyword evidence="4" id="KW-1185">Reference proteome</keyword>
<evidence type="ECO:0000256" key="1">
    <source>
        <dbReference type="ARBA" id="ARBA00022737"/>
    </source>
</evidence>
<proteinExistence type="predicted"/>
<dbReference type="CDD" id="cd00063">
    <property type="entry name" value="FN3"/>
    <property type="match status" value="1"/>
</dbReference>
<dbReference type="InterPro" id="IPR036116">
    <property type="entry name" value="FN3_sf"/>
</dbReference>
<dbReference type="WBParaSite" id="PSAMB.scaffold23113size450.g38811.t1">
    <property type="protein sequence ID" value="PSAMB.scaffold23113size450.g38811.t1"/>
    <property type="gene ID" value="PSAMB.scaffold23113size450.g38811"/>
</dbReference>
<dbReference type="InterPro" id="IPR003961">
    <property type="entry name" value="FN3_dom"/>
</dbReference>
<dbReference type="AlphaFoldDB" id="A0A914VQS3"/>
<evidence type="ECO:0000259" key="3">
    <source>
        <dbReference type="PROSITE" id="PS50853"/>
    </source>
</evidence>
<dbReference type="PRINTS" id="PR00014">
    <property type="entry name" value="FNTYPEIII"/>
</dbReference>
<accession>A0A914VQS3</accession>
<dbReference type="FunFam" id="2.60.40.10:FF:000160">
    <property type="entry name" value="Titin a"/>
    <property type="match status" value="1"/>
</dbReference>
<dbReference type="Pfam" id="PF00041">
    <property type="entry name" value="fn3"/>
    <property type="match status" value="1"/>
</dbReference>
<keyword evidence="1" id="KW-0677">Repeat</keyword>
<dbReference type="SMART" id="SM00060">
    <property type="entry name" value="FN3"/>
    <property type="match status" value="1"/>
</dbReference>
<dbReference type="Gene3D" id="2.60.40.10">
    <property type="entry name" value="Immunoglobulins"/>
    <property type="match status" value="1"/>
</dbReference>
<dbReference type="InterPro" id="IPR050964">
    <property type="entry name" value="Striated_Muscle_Regulatory"/>
</dbReference>
<name>A0A914VQS3_9BILA</name>
<sequence>MEIADIDSNYLKLNWEPPENDGNAPIEKYIVERRERSEKDWYNVGEVPSEGAGVHSLVDDKVVEGKEYYYRVRAVNKAGPGDPCDHNKPAALIKAKPGN</sequence>
<protein>
    <submittedName>
        <fullName evidence="5">Fibronectin type-III domain-containing protein</fullName>
    </submittedName>
</protein>
<dbReference type="GO" id="GO:0031430">
    <property type="term" value="C:M band"/>
    <property type="evidence" value="ECO:0007669"/>
    <property type="project" value="TreeGrafter"/>
</dbReference>
<feature type="region of interest" description="Disordered" evidence="2">
    <location>
        <begin position="79"/>
        <end position="99"/>
    </location>
</feature>
<dbReference type="GO" id="GO:0045214">
    <property type="term" value="P:sarcomere organization"/>
    <property type="evidence" value="ECO:0007669"/>
    <property type="project" value="TreeGrafter"/>
</dbReference>
<evidence type="ECO:0000256" key="2">
    <source>
        <dbReference type="SAM" id="MobiDB-lite"/>
    </source>
</evidence>
<organism evidence="4 5">
    <name type="scientific">Plectus sambesii</name>
    <dbReference type="NCBI Taxonomy" id="2011161"/>
    <lineage>
        <taxon>Eukaryota</taxon>
        <taxon>Metazoa</taxon>
        <taxon>Ecdysozoa</taxon>
        <taxon>Nematoda</taxon>
        <taxon>Chromadorea</taxon>
        <taxon>Plectida</taxon>
        <taxon>Plectina</taxon>
        <taxon>Plectoidea</taxon>
        <taxon>Plectidae</taxon>
        <taxon>Plectus</taxon>
    </lineage>
</organism>
<evidence type="ECO:0000313" key="5">
    <source>
        <dbReference type="WBParaSite" id="PSAMB.scaffold23113size450.g38811.t1"/>
    </source>
</evidence>